<proteinExistence type="predicted"/>
<evidence type="ECO:0000256" key="1">
    <source>
        <dbReference type="SAM" id="MobiDB-lite"/>
    </source>
</evidence>
<reference evidence="2" key="1">
    <citation type="submission" date="2021-03" db="EMBL/GenBank/DDBJ databases">
        <title>Comparative genomics and phylogenomic investigation of the class Geoglossomycetes provide insights into ecological specialization and systematics.</title>
        <authorList>
            <person name="Melie T."/>
            <person name="Pirro S."/>
            <person name="Miller A.N."/>
            <person name="Quandt A."/>
        </authorList>
    </citation>
    <scope>NUCLEOTIDE SEQUENCE</scope>
    <source>
        <strain evidence="2">GBOQ0MN5Z8</strain>
    </source>
</reference>
<name>A0A9P8I127_9PEZI</name>
<organism evidence="2 3">
    <name type="scientific">Glutinoglossum americanum</name>
    <dbReference type="NCBI Taxonomy" id="1670608"/>
    <lineage>
        <taxon>Eukaryota</taxon>
        <taxon>Fungi</taxon>
        <taxon>Dikarya</taxon>
        <taxon>Ascomycota</taxon>
        <taxon>Pezizomycotina</taxon>
        <taxon>Geoglossomycetes</taxon>
        <taxon>Geoglossales</taxon>
        <taxon>Geoglossaceae</taxon>
        <taxon>Glutinoglossum</taxon>
    </lineage>
</organism>
<keyword evidence="3" id="KW-1185">Reference proteome</keyword>
<protein>
    <submittedName>
        <fullName evidence="2">Uncharacterized protein</fullName>
    </submittedName>
</protein>
<dbReference type="Proteomes" id="UP000698800">
    <property type="component" value="Unassembled WGS sequence"/>
</dbReference>
<gene>
    <name evidence="2" type="ORF">FGG08_006657</name>
</gene>
<dbReference type="EMBL" id="JAGHQL010000203">
    <property type="protein sequence ID" value="KAH0536476.1"/>
    <property type="molecule type" value="Genomic_DNA"/>
</dbReference>
<accession>A0A9P8I127</accession>
<comment type="caution">
    <text evidence="2">The sequence shown here is derived from an EMBL/GenBank/DDBJ whole genome shotgun (WGS) entry which is preliminary data.</text>
</comment>
<feature type="region of interest" description="Disordered" evidence="1">
    <location>
        <begin position="411"/>
        <end position="475"/>
    </location>
</feature>
<evidence type="ECO:0000313" key="2">
    <source>
        <dbReference type="EMBL" id="KAH0536476.1"/>
    </source>
</evidence>
<feature type="compositionally biased region" description="Low complexity" evidence="1">
    <location>
        <begin position="413"/>
        <end position="430"/>
    </location>
</feature>
<dbReference type="OrthoDB" id="3554680at2759"/>
<evidence type="ECO:0000313" key="3">
    <source>
        <dbReference type="Proteomes" id="UP000698800"/>
    </source>
</evidence>
<feature type="compositionally biased region" description="Polar residues" evidence="1">
    <location>
        <begin position="431"/>
        <end position="445"/>
    </location>
</feature>
<dbReference type="AlphaFoldDB" id="A0A9P8I127"/>
<sequence length="896" mass="97482">MVPSRLVSVVPQARGMFSDDSPYAQLSKDHPFGSATVSFAVDVSGSTYGGALRAEKIFIRDVSSFLSPQSQLTAKVLPWASGARRVRKLSQLNTLTSDGYTVPEAIIEDPAHKDALMQSSLWFLLTDGLVDDEHRIRFSKLIAESGLHGNTCVTVIFGKPGTCAPSSCNISVGVSVFAVVPNCLFLYYNTSNNEIMIMQCKGIFKSLLEGAENPVIDDYTSWASFPRLSVRALSSLIIPPAKKLDKDEIALQDGLVIKYEELLNNRLSQDQVAKILSNEDNITSVVMTAQSRSQAGRFQNWVQKQQIHVDDPSFKERPDLGGNASASFREVLAMFKAGCPINERVQSRLRGAYAANMGSFVQQIQDKREESQRRSSVIASSSSRASSCISSAASLSPTPSYGSSGYQSGGYGFPSDQSRNAASARAPSSSGNNYYYSTPQHQSLTGPPAAPVPAKRPLTHRFRPPREETYETWTKSATDPQIRHLLYTPEFRNKNGSFTGTCPLCGARNTTLAWLFHAQLTQLNTPGFPPLWSSSNLAFPLAMGNFPETDILSATICCDPCSAFCVNLGISPDPQTIVKALPMVSYSENRLSYQNVLYQALGGRFAKGCLPQVFLSILITALDVASDPVTPDTSLNRVFHEAVRWTYADLVANSTAPVELSASFSVPATQSLEKTLDIVLNDSFRGLNDGNSPIVRYPLEGFSAVLYAAAIASVPVDLRCRALFRRYLYLLSESYKAIRPRQPTSEGLTLAAARAKTMTDLLWSDSDMDALGRTVTPAGLAQGDVKPLEDKKDPLPKIPILTSDLQGTAILGERALRSLRTATEFSFLEGDAACWVGPATAAFLHAMVILDTSSEYADAWDLFNAVMNLPELGAISVHPESVKLDVARAMVEALRK</sequence>